<dbReference type="SMART" id="SM00997">
    <property type="entry name" value="AdoHcyase_NAD"/>
    <property type="match status" value="1"/>
</dbReference>
<comment type="catalytic activity">
    <reaction evidence="9 10">
        <text>(2R)-3-phosphoglycerate + NAD(+) = 3-phosphooxypyruvate + NADH + H(+)</text>
        <dbReference type="Rhea" id="RHEA:12641"/>
        <dbReference type="ChEBI" id="CHEBI:15378"/>
        <dbReference type="ChEBI" id="CHEBI:18110"/>
        <dbReference type="ChEBI" id="CHEBI:57540"/>
        <dbReference type="ChEBI" id="CHEBI:57945"/>
        <dbReference type="ChEBI" id="CHEBI:58272"/>
        <dbReference type="EC" id="1.1.1.95"/>
    </reaction>
</comment>
<dbReference type="GO" id="GO:0009570">
    <property type="term" value="C:chloroplast stroma"/>
    <property type="evidence" value="ECO:0007669"/>
    <property type="project" value="TreeGrafter"/>
</dbReference>
<dbReference type="FunFam" id="3.40.50.720:FF:000021">
    <property type="entry name" value="D-3-phosphoglycerate dehydrogenase"/>
    <property type="match status" value="1"/>
</dbReference>
<dbReference type="AlphaFoldDB" id="A0AAV2ESB8"/>
<dbReference type="CDD" id="cd12173">
    <property type="entry name" value="PGDH_4"/>
    <property type="match status" value="1"/>
</dbReference>
<dbReference type="InterPro" id="IPR045865">
    <property type="entry name" value="ACT-like_dom_sf"/>
</dbReference>
<feature type="region of interest" description="Disordered" evidence="11">
    <location>
        <begin position="1"/>
        <end position="24"/>
    </location>
</feature>
<evidence type="ECO:0000256" key="2">
    <source>
        <dbReference type="ARBA" id="ARBA00005216"/>
    </source>
</evidence>
<organism evidence="13 14">
    <name type="scientific">Linum trigynum</name>
    <dbReference type="NCBI Taxonomy" id="586398"/>
    <lineage>
        <taxon>Eukaryota</taxon>
        <taxon>Viridiplantae</taxon>
        <taxon>Streptophyta</taxon>
        <taxon>Embryophyta</taxon>
        <taxon>Tracheophyta</taxon>
        <taxon>Spermatophyta</taxon>
        <taxon>Magnoliopsida</taxon>
        <taxon>eudicotyledons</taxon>
        <taxon>Gunneridae</taxon>
        <taxon>Pentapetalae</taxon>
        <taxon>rosids</taxon>
        <taxon>fabids</taxon>
        <taxon>Malpighiales</taxon>
        <taxon>Linaceae</taxon>
        <taxon>Linum</taxon>
    </lineage>
</organism>
<dbReference type="Gene3D" id="3.40.50.720">
    <property type="entry name" value="NAD(P)-binding Rossmann-like Domain"/>
    <property type="match status" value="2"/>
</dbReference>
<keyword evidence="5" id="KW-0934">Plastid</keyword>
<proteinExistence type="inferred from homology"/>
<dbReference type="PROSITE" id="PS00671">
    <property type="entry name" value="D_2_HYDROXYACID_DH_3"/>
    <property type="match status" value="1"/>
</dbReference>
<evidence type="ECO:0000256" key="9">
    <source>
        <dbReference type="ARBA" id="ARBA00048731"/>
    </source>
</evidence>
<accession>A0AAV2ESB8</accession>
<dbReference type="InterPro" id="IPR029009">
    <property type="entry name" value="ASB_dom_sf"/>
</dbReference>
<feature type="compositionally biased region" description="Low complexity" evidence="11">
    <location>
        <begin position="7"/>
        <end position="24"/>
    </location>
</feature>
<dbReference type="FunFam" id="3.30.1330.90:FF:000003">
    <property type="entry name" value="D-3-phosphoglycerate dehydrogenase"/>
    <property type="match status" value="1"/>
</dbReference>
<keyword evidence="10" id="KW-0718">Serine biosynthesis</keyword>
<dbReference type="SUPFAM" id="SSF143548">
    <property type="entry name" value="Serine metabolism enzymes domain"/>
    <property type="match status" value="1"/>
</dbReference>
<name>A0AAV2ESB8_9ROSI</name>
<keyword evidence="6" id="KW-0809">Transit peptide</keyword>
<gene>
    <name evidence="13" type="ORF">LTRI10_LOCUS29617</name>
</gene>
<evidence type="ECO:0000256" key="10">
    <source>
        <dbReference type="RuleBase" id="RU363003"/>
    </source>
</evidence>
<evidence type="ECO:0000256" key="4">
    <source>
        <dbReference type="ARBA" id="ARBA00022528"/>
    </source>
</evidence>
<evidence type="ECO:0000313" key="14">
    <source>
        <dbReference type="Proteomes" id="UP001497516"/>
    </source>
</evidence>
<keyword evidence="8 10" id="KW-0520">NAD</keyword>
<dbReference type="Gene3D" id="3.30.1330.90">
    <property type="entry name" value="D-3-phosphoglycerate dehydrogenase, domain 3"/>
    <property type="match status" value="1"/>
</dbReference>
<dbReference type="PANTHER" id="PTHR42938">
    <property type="entry name" value="FORMATE DEHYDROGENASE 1"/>
    <property type="match status" value="1"/>
</dbReference>
<dbReference type="PROSITE" id="PS51671">
    <property type="entry name" value="ACT"/>
    <property type="match status" value="1"/>
</dbReference>
<dbReference type="Pfam" id="PF02826">
    <property type="entry name" value="2-Hacid_dh_C"/>
    <property type="match status" value="1"/>
</dbReference>
<dbReference type="NCBIfam" id="TIGR01327">
    <property type="entry name" value="PGDH"/>
    <property type="match status" value="1"/>
</dbReference>
<dbReference type="CDD" id="cd04902">
    <property type="entry name" value="ACT_3PGDH-xct"/>
    <property type="match status" value="1"/>
</dbReference>
<evidence type="ECO:0000256" key="11">
    <source>
        <dbReference type="SAM" id="MobiDB-lite"/>
    </source>
</evidence>
<dbReference type="InterPro" id="IPR015878">
    <property type="entry name" value="Ado_hCys_hydrolase_NAD-bd"/>
</dbReference>
<evidence type="ECO:0000256" key="8">
    <source>
        <dbReference type="ARBA" id="ARBA00023027"/>
    </source>
</evidence>
<dbReference type="EMBL" id="OZ034818">
    <property type="protein sequence ID" value="CAL1388704.1"/>
    <property type="molecule type" value="Genomic_DNA"/>
</dbReference>
<dbReference type="PROSITE" id="PS00670">
    <property type="entry name" value="D_2_HYDROXYACID_DH_2"/>
    <property type="match status" value="1"/>
</dbReference>
<dbReference type="SUPFAM" id="SSF55021">
    <property type="entry name" value="ACT-like"/>
    <property type="match status" value="1"/>
</dbReference>
<keyword evidence="7 10" id="KW-0560">Oxidoreductase</keyword>
<dbReference type="Proteomes" id="UP001497516">
    <property type="component" value="Chromosome 5"/>
</dbReference>
<dbReference type="InterPro" id="IPR029752">
    <property type="entry name" value="D-isomer_DH_CS1"/>
</dbReference>
<dbReference type="Pfam" id="PF19304">
    <property type="entry name" value="PGDH_inter"/>
    <property type="match status" value="1"/>
</dbReference>
<dbReference type="GO" id="GO:0051287">
    <property type="term" value="F:NAD binding"/>
    <property type="evidence" value="ECO:0007669"/>
    <property type="project" value="UniProtKB-UniRule"/>
</dbReference>
<keyword evidence="14" id="KW-1185">Reference proteome</keyword>
<dbReference type="PANTHER" id="PTHR42938:SF5">
    <property type="entry name" value="D-3-PHOSPHOGLYCERATE DEHYDROGENASE 3, CHLOROPLASTIC"/>
    <property type="match status" value="1"/>
</dbReference>
<dbReference type="InterPro" id="IPR006139">
    <property type="entry name" value="D-isomer_2_OHA_DH_cat_dom"/>
</dbReference>
<dbReference type="EC" id="1.1.1.95" evidence="10"/>
<dbReference type="Pfam" id="PF00389">
    <property type="entry name" value="2-Hacid_dh"/>
    <property type="match status" value="1"/>
</dbReference>
<comment type="pathway">
    <text evidence="2 10">Amino-acid biosynthesis; L-serine biosynthesis; L-serine from 3-phospho-D-glycerate: step 1/3.</text>
</comment>
<dbReference type="InterPro" id="IPR029753">
    <property type="entry name" value="D-isomer_DH_CS"/>
</dbReference>
<dbReference type="InterPro" id="IPR006236">
    <property type="entry name" value="PGDH"/>
</dbReference>
<dbReference type="FunFam" id="3.40.50.720:FF:000616">
    <property type="entry name" value="D-3-phosphoglycerate dehydrogenase 2 chloroplastic"/>
    <property type="match status" value="1"/>
</dbReference>
<keyword evidence="4" id="KW-0150">Chloroplast</keyword>
<evidence type="ECO:0000256" key="7">
    <source>
        <dbReference type="ARBA" id="ARBA00023002"/>
    </source>
</evidence>
<dbReference type="InterPro" id="IPR006140">
    <property type="entry name" value="D-isomer_DH_NAD-bd"/>
</dbReference>
<dbReference type="GO" id="GO:0006564">
    <property type="term" value="P:L-serine biosynthetic process"/>
    <property type="evidence" value="ECO:0007669"/>
    <property type="project" value="UniProtKB-KW"/>
</dbReference>
<comment type="subcellular location">
    <subcellularLocation>
        <location evidence="1">Plastid</location>
        <location evidence="1">Chloroplast</location>
    </subcellularLocation>
</comment>
<evidence type="ECO:0000256" key="1">
    <source>
        <dbReference type="ARBA" id="ARBA00004229"/>
    </source>
</evidence>
<dbReference type="SUPFAM" id="SSF51735">
    <property type="entry name" value="NAD(P)-binding Rossmann-fold domains"/>
    <property type="match status" value="1"/>
</dbReference>
<keyword evidence="10" id="KW-0028">Amino-acid biosynthesis</keyword>
<dbReference type="InterPro" id="IPR002912">
    <property type="entry name" value="ACT_dom"/>
</dbReference>
<reference evidence="13 14" key="1">
    <citation type="submission" date="2024-04" db="EMBL/GenBank/DDBJ databases">
        <authorList>
            <person name="Fracassetti M."/>
        </authorList>
    </citation>
    <scope>NUCLEOTIDE SEQUENCE [LARGE SCALE GENOMIC DNA]</scope>
</reference>
<dbReference type="GO" id="GO:0004617">
    <property type="term" value="F:phosphoglycerate dehydrogenase activity"/>
    <property type="evidence" value="ECO:0007669"/>
    <property type="project" value="UniProtKB-EC"/>
</dbReference>
<comment type="similarity">
    <text evidence="3 10">Belongs to the D-isomer specific 2-hydroxyacid dehydrogenase family.</text>
</comment>
<evidence type="ECO:0000256" key="6">
    <source>
        <dbReference type="ARBA" id="ARBA00022946"/>
    </source>
</evidence>
<dbReference type="InterPro" id="IPR036291">
    <property type="entry name" value="NAD(P)-bd_dom_sf"/>
</dbReference>
<dbReference type="InterPro" id="IPR045626">
    <property type="entry name" value="PGDH_ASB_dom"/>
</dbReference>
<dbReference type="PROSITE" id="PS00065">
    <property type="entry name" value="D_2_HYDROXYACID_DH_1"/>
    <property type="match status" value="1"/>
</dbReference>
<dbReference type="FunFam" id="3.30.70.260:FF:000008">
    <property type="entry name" value="D-3-phosphoglycerate dehydrogenase, chloroplastic"/>
    <property type="match status" value="1"/>
</dbReference>
<evidence type="ECO:0000313" key="13">
    <source>
        <dbReference type="EMBL" id="CAL1388704.1"/>
    </source>
</evidence>
<evidence type="ECO:0000256" key="3">
    <source>
        <dbReference type="ARBA" id="ARBA00005854"/>
    </source>
</evidence>
<dbReference type="Gene3D" id="3.30.70.260">
    <property type="match status" value="1"/>
</dbReference>
<feature type="domain" description="ACT" evidence="12">
    <location>
        <begin position="527"/>
        <end position="599"/>
    </location>
</feature>
<evidence type="ECO:0000256" key="5">
    <source>
        <dbReference type="ARBA" id="ARBA00022640"/>
    </source>
</evidence>
<protein>
    <recommendedName>
        <fullName evidence="10">D-3-phosphoglycerate dehydrogenase</fullName>
        <ecNumber evidence="10">1.1.1.95</ecNumber>
    </recommendedName>
</protein>
<evidence type="ECO:0000259" key="12">
    <source>
        <dbReference type="PROSITE" id="PS51671"/>
    </source>
</evidence>
<sequence>MATSTTSLNVPSLNPKLSSSLSISSTPQFSVSSLNLRTHGRGTRRFIVLATAGLDAKPTVLVAEKLGAAGLDLLKEFANVDCSYNLSPEELNTKISLCDALIVRSGTKVSREVFESSGGRLKVVGRAGVGIDNVDLAAATEHGCLVVNAPTANTVAAAEHGIALLAAMARNVAQADASVKAGKWLRNKYVGVSLVGKTLAVMGFGKVGTEVARRAKGLGMHVIAHDPYAPADRARAIGVELVTFDEAIATADFISLHMPLTPTTSKMLNDETFGKMKKGVRIVNVARGGVIDEEALVRALDSGIVAQAALDVFTKEPPSPESKLVQHENVIVTPHLGASTVEAQEGVAIEIAEAVVGALKGELAATAVNAPMVPAEVLSELKPYVILAEKLGRLAVQLVTGGSGVKSVKVTYASARAPDDLDTRVLRAMITKGIIEPISSVFVNLVNADFAAKQRGVRITEERIVLDGSPEAPLESIQVQIANVESKFASAISDTGEIRVEGRVKDGVPHLTRVGSFEVDVSLEGSIILCRQVDQPGMIGKVGSILGQENVNVSFMSVGRIAPRKQAVMAIGVDDQPSKQSLQRIGEIPAIEEFVFLKL</sequence>
<dbReference type="SUPFAM" id="SSF52283">
    <property type="entry name" value="Formate/glycerate dehydrogenase catalytic domain-like"/>
    <property type="match status" value="1"/>
</dbReference>
<dbReference type="Pfam" id="PF01842">
    <property type="entry name" value="ACT"/>
    <property type="match status" value="1"/>
</dbReference>